<keyword evidence="1" id="KW-0472">Membrane</keyword>
<comment type="caution">
    <text evidence="3">The sequence shown here is derived from an EMBL/GenBank/DDBJ whole genome shotgun (WGS) entry which is preliminary data.</text>
</comment>
<dbReference type="EMBL" id="CAJNOK010000319">
    <property type="protein sequence ID" value="CAF0744843.1"/>
    <property type="molecule type" value="Genomic_DNA"/>
</dbReference>
<accession>A0A8S2GIR5</accession>
<organism evidence="3 4">
    <name type="scientific">Didymodactylos carnosus</name>
    <dbReference type="NCBI Taxonomy" id="1234261"/>
    <lineage>
        <taxon>Eukaryota</taxon>
        <taxon>Metazoa</taxon>
        <taxon>Spiralia</taxon>
        <taxon>Gnathifera</taxon>
        <taxon>Rotifera</taxon>
        <taxon>Eurotatoria</taxon>
        <taxon>Bdelloidea</taxon>
        <taxon>Philodinida</taxon>
        <taxon>Philodinidae</taxon>
        <taxon>Didymodactylos</taxon>
    </lineage>
</organism>
<reference evidence="3" key="1">
    <citation type="submission" date="2021-02" db="EMBL/GenBank/DDBJ databases">
        <authorList>
            <person name="Nowell W R."/>
        </authorList>
    </citation>
    <scope>NUCLEOTIDE SEQUENCE</scope>
</reference>
<proteinExistence type="predicted"/>
<name>A0A8S2GIR5_9BILA</name>
<dbReference type="AlphaFoldDB" id="A0A8S2GIR5"/>
<protein>
    <submittedName>
        <fullName evidence="3">Uncharacterized protein</fullName>
    </submittedName>
</protein>
<sequence length="687" mass="80288">MLLNHWRKTFIDTELLNTWLPSIKQLVILNADYYQYQLVQPLLKPLVSVNNTLQHLHLVFERPTYWYPSILSELIHHHISVHTMILEVEKGHKFYPNDRMKDLHKMEPLYWPNTNQLTLSIQHSSELILLLKRGALPAIEHLNITNEEIRTALPLRQHISASNIHLCEYNLREIADGTRLRTLLLRYITLSDIIILIGSLTMPLLEKLILIDLYDHTLDHVDKFQKLCGSTHLPSLKKLHFSLCFPQEMKQAWQMRSFNYNGKWPFDNLVCYIDESWISTDGGTDFMTKTLFIVYTRPIYIILQHKRTLHNHRFATHAAVPIITTQRRSLEVTYDQTDEPEQLVKTLQVVASSRVDKFQLICLNKQVNPSMTSDYCSSCNLLLYSLRSMSFNFKSKLIKRSDRVSIVKQILNIIPNLSHLEIEWEDFRHCSQTYSNLKHVHLVLDRFYPEPKQHFNVRRLTQLAPHLHYLETSNANIMFHENLVEFVLKIIRQFHQLVHLILNKDSLYPSKEEIKTMFKEKLISTVLFEFKNRGIPSKMAMLPTTHMRIQNRDALLFDLDDDDVDADLQLYLHGIAKQQLLDDLNGNLDDINQHYNLQNRTDIESRFTKIQQGIKQGIPPSYSAVANKMPYKYVKRLVNNGIMKSSENQRNRKLTPSLSLSPKTTILLGCSTQSSAKEKKLNASLVS</sequence>
<keyword evidence="1" id="KW-0812">Transmembrane</keyword>
<evidence type="ECO:0000256" key="1">
    <source>
        <dbReference type="SAM" id="Phobius"/>
    </source>
</evidence>
<keyword evidence="1" id="KW-1133">Transmembrane helix</keyword>
<feature type="transmembrane region" description="Helical" evidence="1">
    <location>
        <begin position="184"/>
        <end position="205"/>
    </location>
</feature>
<dbReference type="EMBL" id="CAJOBA010000319">
    <property type="protein sequence ID" value="CAF3522748.1"/>
    <property type="molecule type" value="Genomic_DNA"/>
</dbReference>
<gene>
    <name evidence="2" type="ORF">OVA965_LOCUS1660</name>
    <name evidence="3" type="ORF">TMI583_LOCUS1660</name>
</gene>
<evidence type="ECO:0000313" key="2">
    <source>
        <dbReference type="EMBL" id="CAF0744843.1"/>
    </source>
</evidence>
<dbReference type="Proteomes" id="UP000682733">
    <property type="component" value="Unassembled WGS sequence"/>
</dbReference>
<dbReference type="Proteomes" id="UP000677228">
    <property type="component" value="Unassembled WGS sequence"/>
</dbReference>
<evidence type="ECO:0000313" key="4">
    <source>
        <dbReference type="Proteomes" id="UP000682733"/>
    </source>
</evidence>
<evidence type="ECO:0000313" key="3">
    <source>
        <dbReference type="EMBL" id="CAF3522748.1"/>
    </source>
</evidence>